<dbReference type="InterPro" id="IPR029032">
    <property type="entry name" value="AhpD-like"/>
</dbReference>
<protein>
    <submittedName>
        <fullName evidence="2">Carboxymuconolactone decarboxylase</fullName>
    </submittedName>
</protein>
<dbReference type="GO" id="GO:0051920">
    <property type="term" value="F:peroxiredoxin activity"/>
    <property type="evidence" value="ECO:0007669"/>
    <property type="project" value="InterPro"/>
</dbReference>
<reference evidence="2 3" key="1">
    <citation type="submission" date="2017-12" db="EMBL/GenBank/DDBJ databases">
        <title>Genomes of bacteria within cyanobacterial aggregates.</title>
        <authorList>
            <person name="Cai H."/>
        </authorList>
    </citation>
    <scope>NUCLEOTIDE SEQUENCE [LARGE SCALE GENOMIC DNA]</scope>
    <source>
        <strain evidence="2 3">TH16</strain>
    </source>
</reference>
<organism evidence="2 3">
    <name type="scientific">Niveispirillum cyanobacteriorum</name>
    <dbReference type="NCBI Taxonomy" id="1612173"/>
    <lineage>
        <taxon>Bacteria</taxon>
        <taxon>Pseudomonadati</taxon>
        <taxon>Pseudomonadota</taxon>
        <taxon>Alphaproteobacteria</taxon>
        <taxon>Rhodospirillales</taxon>
        <taxon>Azospirillaceae</taxon>
        <taxon>Niveispirillum</taxon>
    </lineage>
</organism>
<dbReference type="InterPro" id="IPR003779">
    <property type="entry name" value="CMD-like"/>
</dbReference>
<feature type="domain" description="Carboxymuconolactone decarboxylase-like" evidence="1">
    <location>
        <begin position="108"/>
        <end position="163"/>
    </location>
</feature>
<accession>A0A2K9NBW4</accession>
<dbReference type="Proteomes" id="UP000234752">
    <property type="component" value="Chromosome eg_1"/>
</dbReference>
<evidence type="ECO:0000259" key="1">
    <source>
        <dbReference type="Pfam" id="PF02627"/>
    </source>
</evidence>
<keyword evidence="3" id="KW-1185">Reference proteome</keyword>
<dbReference type="Pfam" id="PF02627">
    <property type="entry name" value="CMD"/>
    <property type="match status" value="1"/>
</dbReference>
<evidence type="ECO:0000313" key="2">
    <source>
        <dbReference type="EMBL" id="AUN30026.1"/>
    </source>
</evidence>
<dbReference type="PANTHER" id="PTHR34846:SF5">
    <property type="entry name" value="CARBOXYMUCONOLACTONE DECARBOXYLASE-LIKE DOMAIN-CONTAINING PROTEIN"/>
    <property type="match status" value="1"/>
</dbReference>
<dbReference type="Gene3D" id="1.20.1290.10">
    <property type="entry name" value="AhpD-like"/>
    <property type="match status" value="1"/>
</dbReference>
<name>A0A2K9NBW4_9PROT</name>
<dbReference type="PANTHER" id="PTHR34846">
    <property type="entry name" value="4-CARBOXYMUCONOLACTONE DECARBOXYLASE FAMILY PROTEIN (AFU_ORTHOLOGUE AFUA_6G11590)"/>
    <property type="match status" value="1"/>
</dbReference>
<dbReference type="EMBL" id="CP025611">
    <property type="protein sequence ID" value="AUN30026.1"/>
    <property type="molecule type" value="Genomic_DNA"/>
</dbReference>
<evidence type="ECO:0000313" key="3">
    <source>
        <dbReference type="Proteomes" id="UP000234752"/>
    </source>
</evidence>
<dbReference type="SUPFAM" id="SSF69118">
    <property type="entry name" value="AhpD-like"/>
    <property type="match status" value="1"/>
</dbReference>
<gene>
    <name evidence="2" type="ORF">C0V82_07135</name>
</gene>
<dbReference type="AlphaFoldDB" id="A0A2K9NBW4"/>
<sequence length="244" mass="26481">MRRVQRRPIRSSRRMMGRVERGALRDMAGLGPWCATIFVANGMRLRYEFCSTNDGRGGMIMPARLSPVAAPYDPLVAAQIERLRPPGALPLSLFTTLAHNPRVLSRLFAGGLLDAGSVTVRQRELMILRTCAQAGADYEWGVHAALFAGVAGLNADQVAATRRDNPLGPDWSEEDLLILDTADALYAQGDLTDGQWAALSAGFSAEQVVELIALAGYYRTIALFCRTLRLPMEGFAGGMREAAA</sequence>
<dbReference type="KEGG" id="ncb:C0V82_07135"/>
<proteinExistence type="predicted"/>